<keyword evidence="4" id="KW-0028">Amino-acid biosynthesis</keyword>
<evidence type="ECO:0000256" key="5">
    <source>
        <dbReference type="ARBA" id="ARBA00022801"/>
    </source>
</evidence>
<dbReference type="EC" id="3.5.4.19" evidence="3"/>
<dbReference type="InterPro" id="IPR002496">
    <property type="entry name" value="PRib_AMP_CycHydrolase_dom"/>
</dbReference>
<keyword evidence="6" id="KW-0368">Histidine biosynthesis</keyword>
<dbReference type="Proteomes" id="UP000094669">
    <property type="component" value="Unassembled WGS sequence"/>
</dbReference>
<keyword evidence="9" id="KW-1185">Reference proteome</keyword>
<comment type="caution">
    <text evidence="8">The sequence shown here is derived from an EMBL/GenBank/DDBJ whole genome shotgun (WGS) entry which is preliminary data.</text>
</comment>
<dbReference type="SUPFAM" id="SSF141734">
    <property type="entry name" value="HisI-like"/>
    <property type="match status" value="1"/>
</dbReference>
<feature type="domain" description="Phosphoribosyl-AMP cyclohydrolase" evidence="7">
    <location>
        <begin position="91"/>
        <end position="164"/>
    </location>
</feature>
<sequence length="185" mass="20867">MNPMVTVLYATAQPGVLSGLERIAEEDLNELRLRLPKGTRELVDCDEDTLLFLHSTFSELKLIPLDDSTRPIFVNGLIPVVTQDEAGNILMQAFSSPESLALTRSDGFGTYYSRSRKNLWKKGDTSGHIQKVRQVLLPEDGDFIVYRVDQVGAACHEGYYSCFFRERVRQQLSRLPVPFLGKENA</sequence>
<organism evidence="8 9">
    <name type="scientific">Leptospira inadai serovar Lyme</name>
    <dbReference type="NCBI Taxonomy" id="293084"/>
    <lineage>
        <taxon>Bacteria</taxon>
        <taxon>Pseudomonadati</taxon>
        <taxon>Spirochaetota</taxon>
        <taxon>Spirochaetia</taxon>
        <taxon>Leptospirales</taxon>
        <taxon>Leptospiraceae</taxon>
        <taxon>Leptospira</taxon>
    </lineage>
</organism>
<evidence type="ECO:0000256" key="6">
    <source>
        <dbReference type="ARBA" id="ARBA00023102"/>
    </source>
</evidence>
<dbReference type="PANTHER" id="PTHR42945">
    <property type="entry name" value="HISTIDINE BIOSYNTHESIS BIFUNCTIONAL PROTEIN"/>
    <property type="match status" value="1"/>
</dbReference>
<gene>
    <name evidence="8" type="ORF">BES34_015120</name>
</gene>
<reference evidence="8" key="1">
    <citation type="submission" date="2018-01" db="EMBL/GenBank/DDBJ databases">
        <title>Genomic characterization of Leptospira inadai serogroup Lyme isolated from captured rat in Brazil and comparative analysis with human reference strain.</title>
        <authorList>
            <person name="Moreno L.Z."/>
            <person name="Loureiro A.P."/>
            <person name="Miraglia F."/>
            <person name="Kremer F.S."/>
            <person name="Eslabao M.R."/>
            <person name="Dellagostin O.A."/>
            <person name="Lilenbaum W."/>
            <person name="Moreno A.M."/>
        </authorList>
    </citation>
    <scope>NUCLEOTIDE SEQUENCE [LARGE SCALE GENOMIC DNA]</scope>
    <source>
        <strain evidence="8">M34/99</strain>
    </source>
</reference>
<evidence type="ECO:0000313" key="9">
    <source>
        <dbReference type="Proteomes" id="UP000094669"/>
    </source>
</evidence>
<protein>
    <recommendedName>
        <fullName evidence="3">phosphoribosyl-AMP cyclohydrolase</fullName>
        <ecNumber evidence="3">3.5.4.19</ecNumber>
    </recommendedName>
</protein>
<keyword evidence="5" id="KW-0378">Hydrolase</keyword>
<evidence type="ECO:0000259" key="7">
    <source>
        <dbReference type="Pfam" id="PF01502"/>
    </source>
</evidence>
<dbReference type="PANTHER" id="PTHR42945:SF1">
    <property type="entry name" value="HISTIDINE BIOSYNTHESIS BIFUNCTIONAL PROTEIN HIS7"/>
    <property type="match status" value="1"/>
</dbReference>
<evidence type="ECO:0000256" key="4">
    <source>
        <dbReference type="ARBA" id="ARBA00022605"/>
    </source>
</evidence>
<dbReference type="EMBL" id="MCRM02000017">
    <property type="protein sequence ID" value="PNV74179.1"/>
    <property type="molecule type" value="Genomic_DNA"/>
</dbReference>
<proteinExistence type="predicted"/>
<evidence type="ECO:0000313" key="8">
    <source>
        <dbReference type="EMBL" id="PNV74179.1"/>
    </source>
</evidence>
<name>A0ABX4YG64_9LEPT</name>
<dbReference type="Gene3D" id="3.10.20.810">
    <property type="entry name" value="Phosphoribosyl-AMP cyclohydrolase"/>
    <property type="match status" value="1"/>
</dbReference>
<comment type="pathway">
    <text evidence="2">Amino-acid biosynthesis; L-histidine biosynthesis; L-histidine from 5-phospho-alpha-D-ribose 1-diphosphate: step 3/9.</text>
</comment>
<dbReference type="InterPro" id="IPR038019">
    <property type="entry name" value="PRib_AMP_CycHydrolase_sf"/>
</dbReference>
<dbReference type="RefSeq" id="WP_010417472.1">
    <property type="nucleotide sequence ID" value="NZ_MCRM02000017.1"/>
</dbReference>
<dbReference type="Pfam" id="PF01502">
    <property type="entry name" value="PRA-CH"/>
    <property type="match status" value="1"/>
</dbReference>
<evidence type="ECO:0000256" key="3">
    <source>
        <dbReference type="ARBA" id="ARBA00012721"/>
    </source>
</evidence>
<evidence type="ECO:0000256" key="1">
    <source>
        <dbReference type="ARBA" id="ARBA00000024"/>
    </source>
</evidence>
<accession>A0ABX4YG64</accession>
<comment type="catalytic activity">
    <reaction evidence="1">
        <text>1-(5-phospho-beta-D-ribosyl)-5'-AMP + H2O = 1-(5-phospho-beta-D-ribosyl)-5-[(5-phospho-beta-D-ribosylamino)methylideneamino]imidazole-4-carboxamide</text>
        <dbReference type="Rhea" id="RHEA:20049"/>
        <dbReference type="ChEBI" id="CHEBI:15377"/>
        <dbReference type="ChEBI" id="CHEBI:58435"/>
        <dbReference type="ChEBI" id="CHEBI:59457"/>
        <dbReference type="EC" id="3.5.4.19"/>
    </reaction>
</comment>
<evidence type="ECO:0000256" key="2">
    <source>
        <dbReference type="ARBA" id="ARBA00005169"/>
    </source>
</evidence>